<name>A0A4R3K1B6_9FIRM</name>
<dbReference type="InterPro" id="IPR003439">
    <property type="entry name" value="ABC_transporter-like_ATP-bd"/>
</dbReference>
<dbReference type="OrthoDB" id="9812105at2"/>
<evidence type="ECO:0000259" key="2">
    <source>
        <dbReference type="PROSITE" id="PS50893"/>
    </source>
</evidence>
<dbReference type="InterPro" id="IPR027417">
    <property type="entry name" value="P-loop_NTPase"/>
</dbReference>
<dbReference type="Pfam" id="PF00005">
    <property type="entry name" value="ABC_tran"/>
    <property type="match status" value="1"/>
</dbReference>
<evidence type="ECO:0000256" key="1">
    <source>
        <dbReference type="ARBA" id="ARBA00022448"/>
    </source>
</evidence>
<dbReference type="InterPro" id="IPR029479">
    <property type="entry name" value="Nitroreductase"/>
</dbReference>
<dbReference type="GO" id="GO:0016887">
    <property type="term" value="F:ATP hydrolysis activity"/>
    <property type="evidence" value="ECO:0007669"/>
    <property type="project" value="InterPro"/>
</dbReference>
<dbReference type="GO" id="GO:0005524">
    <property type="term" value="F:ATP binding"/>
    <property type="evidence" value="ECO:0007669"/>
    <property type="project" value="InterPro"/>
</dbReference>
<feature type="domain" description="ABC transporter" evidence="2">
    <location>
        <begin position="4"/>
        <end position="259"/>
    </location>
</feature>
<keyword evidence="4" id="KW-1185">Reference proteome</keyword>
<dbReference type="Proteomes" id="UP000295726">
    <property type="component" value="Unassembled WGS sequence"/>
</dbReference>
<dbReference type="EMBL" id="SLZZ01000031">
    <property type="protein sequence ID" value="TCS75053.1"/>
    <property type="molecule type" value="Genomic_DNA"/>
</dbReference>
<evidence type="ECO:0000313" key="3">
    <source>
        <dbReference type="EMBL" id="TCS75053.1"/>
    </source>
</evidence>
<dbReference type="Gene3D" id="3.40.109.10">
    <property type="entry name" value="NADH Oxidase"/>
    <property type="match status" value="1"/>
</dbReference>
<dbReference type="AlphaFoldDB" id="A0A4R3K1B6"/>
<gene>
    <name evidence="3" type="ORF">EDD59_13110</name>
</gene>
<dbReference type="PROSITE" id="PS50893">
    <property type="entry name" value="ABC_TRANSPORTER_2"/>
    <property type="match status" value="1"/>
</dbReference>
<organism evidence="3 4">
    <name type="scientific">Muricomes intestini</name>
    <dbReference type="NCBI Taxonomy" id="1796634"/>
    <lineage>
        <taxon>Bacteria</taxon>
        <taxon>Bacillati</taxon>
        <taxon>Bacillota</taxon>
        <taxon>Clostridia</taxon>
        <taxon>Lachnospirales</taxon>
        <taxon>Lachnospiraceae</taxon>
        <taxon>Muricomes</taxon>
    </lineage>
</organism>
<dbReference type="SUPFAM" id="SSF52540">
    <property type="entry name" value="P-loop containing nucleoside triphosphate hydrolases"/>
    <property type="match status" value="1"/>
</dbReference>
<keyword evidence="1" id="KW-0813">Transport</keyword>
<accession>A0A4R3K1B6</accession>
<proteinExistence type="predicted"/>
<dbReference type="PANTHER" id="PTHR42788:SF13">
    <property type="entry name" value="ALIPHATIC SULFONATES IMPORT ATP-BINDING PROTEIN SSUB"/>
    <property type="match status" value="1"/>
</dbReference>
<dbReference type="SUPFAM" id="SSF55469">
    <property type="entry name" value="FMN-dependent nitroreductase-like"/>
    <property type="match status" value="1"/>
</dbReference>
<sequence length="326" mass="36320">MPTIKIKNLEKYYPGENGEMTHALTDINMEIRDGEFVCIVGPSGCGKSTLLEIVAGLLEHTAGEVLLDDVPVKGTSRDIGVVFQDASLYPWRTIKKNIAFGMDIAKVPKDERVKRGLSQELPEYQYASFLVQSADKLSNGEPVDLSPYVPKTVTKEMEEDFFTILKERRSVREFTDQEVPDEIIDKVLEAGLWAAHGCNVQSIKYVVVREKNEPGLFKGSDVPGGPVHLVILQDMRCYKANSFTPVRNQLLDAGAAGQNIVLAAHAAGLEGVWLTFPNQEFSDRLRKKFELPDYIRMVTYVDVGYGDQTPHPPLRSSVEDAVLAKY</sequence>
<reference evidence="3 4" key="1">
    <citation type="submission" date="2019-03" db="EMBL/GenBank/DDBJ databases">
        <title>Genomic Encyclopedia of Type Strains, Phase IV (KMG-IV): sequencing the most valuable type-strain genomes for metagenomic binning, comparative biology and taxonomic classification.</title>
        <authorList>
            <person name="Goeker M."/>
        </authorList>
    </citation>
    <scope>NUCLEOTIDE SEQUENCE [LARGE SCALE GENOMIC DNA]</scope>
    <source>
        <strain evidence="3 4">DSM 29489</strain>
    </source>
</reference>
<comment type="caution">
    <text evidence="3">The sequence shown here is derived from an EMBL/GenBank/DDBJ whole genome shotgun (WGS) entry which is preliminary data.</text>
</comment>
<dbReference type="RefSeq" id="WP_132383461.1">
    <property type="nucleotide sequence ID" value="NZ_SLZZ01000031.1"/>
</dbReference>
<protein>
    <submittedName>
        <fullName evidence="3">Nitroreductase family protein</fullName>
    </submittedName>
</protein>
<dbReference type="InterPro" id="IPR000415">
    <property type="entry name" value="Nitroreductase-like"/>
</dbReference>
<dbReference type="GO" id="GO:0016491">
    <property type="term" value="F:oxidoreductase activity"/>
    <property type="evidence" value="ECO:0007669"/>
    <property type="project" value="InterPro"/>
</dbReference>
<dbReference type="PANTHER" id="PTHR42788">
    <property type="entry name" value="TAURINE IMPORT ATP-BINDING PROTEIN-RELATED"/>
    <property type="match status" value="1"/>
</dbReference>
<evidence type="ECO:0000313" key="4">
    <source>
        <dbReference type="Proteomes" id="UP000295726"/>
    </source>
</evidence>
<dbReference type="InterPro" id="IPR050166">
    <property type="entry name" value="ABC_transporter_ATP-bind"/>
</dbReference>
<dbReference type="Gene3D" id="3.40.50.300">
    <property type="entry name" value="P-loop containing nucleotide triphosphate hydrolases"/>
    <property type="match status" value="1"/>
</dbReference>
<dbReference type="Pfam" id="PF00881">
    <property type="entry name" value="Nitroreductase"/>
    <property type="match status" value="2"/>
</dbReference>